<name>A0ABP8FQH1_9BACT</name>
<dbReference type="RefSeq" id="WP_344978154.1">
    <property type="nucleotide sequence ID" value="NZ_BAABFN010000002.1"/>
</dbReference>
<accession>A0ABP8FQH1</accession>
<evidence type="ECO:0008006" key="3">
    <source>
        <dbReference type="Google" id="ProtNLM"/>
    </source>
</evidence>
<sequence>MAQSLRNLSDKELLLRIERAPDHEAIGILLERYSHLIAAVSLFYLKDRDNVNKAIEKTLHQLNIDLQNRKITQLNRRVYHIATRQCMQILQESRNLEGKTPQPATGKNLFIGGRTDAAPPAAQLTAAFRRLAPEDQEYLQDFYLNRQPLAALARKNGTTARQVLIKIRRIRQQLFEQADSAS</sequence>
<dbReference type="EMBL" id="BAABFN010000002">
    <property type="protein sequence ID" value="GAA4308866.1"/>
    <property type="molecule type" value="Genomic_DNA"/>
</dbReference>
<organism evidence="1 2">
    <name type="scientific">Compostibacter hankyongensis</name>
    <dbReference type="NCBI Taxonomy" id="1007089"/>
    <lineage>
        <taxon>Bacteria</taxon>
        <taxon>Pseudomonadati</taxon>
        <taxon>Bacteroidota</taxon>
        <taxon>Chitinophagia</taxon>
        <taxon>Chitinophagales</taxon>
        <taxon>Chitinophagaceae</taxon>
        <taxon>Compostibacter</taxon>
    </lineage>
</organism>
<protein>
    <recommendedName>
        <fullName evidence="3">Sigma-70 family RNA polymerase sigma factor</fullName>
    </recommendedName>
</protein>
<reference evidence="2" key="1">
    <citation type="journal article" date="2019" name="Int. J. Syst. Evol. Microbiol.">
        <title>The Global Catalogue of Microorganisms (GCM) 10K type strain sequencing project: providing services to taxonomists for standard genome sequencing and annotation.</title>
        <authorList>
            <consortium name="The Broad Institute Genomics Platform"/>
            <consortium name="The Broad Institute Genome Sequencing Center for Infectious Disease"/>
            <person name="Wu L."/>
            <person name="Ma J."/>
        </authorList>
    </citation>
    <scope>NUCLEOTIDE SEQUENCE [LARGE SCALE GENOMIC DNA]</scope>
    <source>
        <strain evidence="2">JCM 17664</strain>
    </source>
</reference>
<proteinExistence type="predicted"/>
<evidence type="ECO:0000313" key="2">
    <source>
        <dbReference type="Proteomes" id="UP001501207"/>
    </source>
</evidence>
<evidence type="ECO:0000313" key="1">
    <source>
        <dbReference type="EMBL" id="GAA4308866.1"/>
    </source>
</evidence>
<dbReference type="Proteomes" id="UP001501207">
    <property type="component" value="Unassembled WGS sequence"/>
</dbReference>
<gene>
    <name evidence="1" type="ORF">GCM10023143_16560</name>
</gene>
<comment type="caution">
    <text evidence="1">The sequence shown here is derived from an EMBL/GenBank/DDBJ whole genome shotgun (WGS) entry which is preliminary data.</text>
</comment>
<keyword evidence="2" id="KW-1185">Reference proteome</keyword>